<keyword evidence="2" id="KW-0413">Isomerase</keyword>
<dbReference type="GO" id="GO:0016853">
    <property type="term" value="F:isomerase activity"/>
    <property type="evidence" value="ECO:0007669"/>
    <property type="project" value="UniProtKB-KW"/>
</dbReference>
<accession>A0A399T307</accession>
<dbReference type="AlphaFoldDB" id="A0A399T307"/>
<gene>
    <name evidence="2" type="ORF">D1614_03055</name>
</gene>
<organism evidence="2 3">
    <name type="scientific">Maribellus luteus</name>
    <dbReference type="NCBI Taxonomy" id="2305463"/>
    <lineage>
        <taxon>Bacteria</taxon>
        <taxon>Pseudomonadati</taxon>
        <taxon>Bacteroidota</taxon>
        <taxon>Bacteroidia</taxon>
        <taxon>Marinilabiliales</taxon>
        <taxon>Prolixibacteraceae</taxon>
        <taxon>Maribellus</taxon>
    </lineage>
</organism>
<protein>
    <submittedName>
        <fullName evidence="2">Sugar phosphate isomerase/epimerase</fullName>
    </submittedName>
</protein>
<evidence type="ECO:0000313" key="3">
    <source>
        <dbReference type="Proteomes" id="UP000265926"/>
    </source>
</evidence>
<comment type="caution">
    <text evidence="2">The sequence shown here is derived from an EMBL/GenBank/DDBJ whole genome shotgun (WGS) entry which is preliminary data.</text>
</comment>
<dbReference type="Gene3D" id="3.20.20.150">
    <property type="entry name" value="Divalent-metal-dependent TIM barrel enzymes"/>
    <property type="match status" value="1"/>
</dbReference>
<dbReference type="InterPro" id="IPR036237">
    <property type="entry name" value="Xyl_isomerase-like_sf"/>
</dbReference>
<keyword evidence="3" id="KW-1185">Reference proteome</keyword>
<dbReference type="RefSeq" id="WP_119436423.1">
    <property type="nucleotide sequence ID" value="NZ_QWGR01000002.1"/>
</dbReference>
<dbReference type="Proteomes" id="UP000265926">
    <property type="component" value="Unassembled WGS sequence"/>
</dbReference>
<feature type="domain" description="Xylose isomerase-like TIM barrel" evidence="1">
    <location>
        <begin position="61"/>
        <end position="279"/>
    </location>
</feature>
<evidence type="ECO:0000313" key="2">
    <source>
        <dbReference type="EMBL" id="RIJ50218.1"/>
    </source>
</evidence>
<proteinExistence type="predicted"/>
<dbReference type="InterPro" id="IPR013022">
    <property type="entry name" value="Xyl_isomerase-like_TIM-brl"/>
</dbReference>
<dbReference type="SUPFAM" id="SSF51658">
    <property type="entry name" value="Xylose isomerase-like"/>
    <property type="match status" value="1"/>
</dbReference>
<dbReference type="Pfam" id="PF01261">
    <property type="entry name" value="AP_endonuc_2"/>
    <property type="match status" value="1"/>
</dbReference>
<sequence>MKKRDFLKSLGLLTAGGVVSGVINPASAASLISSPAPKKQIGLQIYSLGKELTEDVPNGLKKIAKIGYSSIELAGYRNRQMGDYSLAEYRKLAEDAGLKINSSHVNPPVRKYSRENVGEIADFWKQTVEDHVTLGVKTLVQPGMPTVESHDDAALVCEVFNSAGEIAKAAGIKWGYHNHSGEFERISKAGDNPKQGDVIYDLMLDGTDPSLVFFEMDVYWTVMGRNDPLEYFAKYPNRFPVLHIKDRKVLGQSGMMNFENIFTKAYENGLEAFYVELEGLRQGDKTQFDGVKECFDFLNNSRFVK</sequence>
<dbReference type="EMBL" id="QWGR01000002">
    <property type="protein sequence ID" value="RIJ50218.1"/>
    <property type="molecule type" value="Genomic_DNA"/>
</dbReference>
<evidence type="ECO:0000259" key="1">
    <source>
        <dbReference type="Pfam" id="PF01261"/>
    </source>
</evidence>
<dbReference type="PANTHER" id="PTHR12110:SF41">
    <property type="entry name" value="INOSOSE DEHYDRATASE"/>
    <property type="match status" value="1"/>
</dbReference>
<dbReference type="PANTHER" id="PTHR12110">
    <property type="entry name" value="HYDROXYPYRUVATE ISOMERASE"/>
    <property type="match status" value="1"/>
</dbReference>
<name>A0A399T307_9BACT</name>
<dbReference type="OrthoDB" id="9798407at2"/>
<reference evidence="2 3" key="1">
    <citation type="submission" date="2018-08" db="EMBL/GenBank/DDBJ databases">
        <title>Pallidiluteibacterium maritimus gen. nov., sp. nov., isolated from coastal sediment.</title>
        <authorList>
            <person name="Zhou L.Y."/>
        </authorList>
    </citation>
    <scope>NUCLEOTIDE SEQUENCE [LARGE SCALE GENOMIC DNA]</scope>
    <source>
        <strain evidence="2 3">XSD2</strain>
    </source>
</reference>
<dbReference type="InterPro" id="IPR050312">
    <property type="entry name" value="IolE/XylAMocC-like"/>
</dbReference>